<keyword evidence="23" id="KW-1185">Reference proteome</keyword>
<comment type="catalytic activity">
    <reaction evidence="13 20">
        <text>D-sedoheptulose 7-phosphate + D-glyceraldehyde 3-phosphate = aldehydo-D-ribose 5-phosphate + D-xylulose 5-phosphate</text>
        <dbReference type="Rhea" id="RHEA:10508"/>
        <dbReference type="ChEBI" id="CHEBI:57483"/>
        <dbReference type="ChEBI" id="CHEBI:57737"/>
        <dbReference type="ChEBI" id="CHEBI:58273"/>
        <dbReference type="ChEBI" id="CHEBI:59776"/>
        <dbReference type="EC" id="2.2.1.1"/>
    </reaction>
</comment>
<evidence type="ECO:0000256" key="6">
    <source>
        <dbReference type="ARBA" id="ARBA00011738"/>
    </source>
</evidence>
<dbReference type="InterPro" id="IPR033247">
    <property type="entry name" value="Transketolase_fam"/>
</dbReference>
<evidence type="ECO:0000259" key="21">
    <source>
        <dbReference type="SMART" id="SM00861"/>
    </source>
</evidence>
<feature type="binding site" evidence="16">
    <location>
        <position position="262"/>
    </location>
    <ligand>
        <name>substrate</name>
    </ligand>
</feature>
<dbReference type="SUPFAM" id="SSF52518">
    <property type="entry name" value="Thiamin diphosphate-binding fold (THDP-binding)"/>
    <property type="match status" value="2"/>
</dbReference>
<dbReference type="PANTHER" id="PTHR43522">
    <property type="entry name" value="TRANSKETOLASE"/>
    <property type="match status" value="1"/>
</dbReference>
<dbReference type="InterPro" id="IPR049557">
    <property type="entry name" value="Transketolase_CS"/>
</dbReference>
<evidence type="ECO:0000256" key="20">
    <source>
        <dbReference type="RuleBase" id="RU004996"/>
    </source>
</evidence>
<evidence type="ECO:0000256" key="12">
    <source>
        <dbReference type="ARBA" id="ARBA00023052"/>
    </source>
</evidence>
<dbReference type="InterPro" id="IPR029061">
    <property type="entry name" value="THDP-binding"/>
</dbReference>
<comment type="function">
    <text evidence="4 20">Catalyzes the transfer of a two-carbon ketol group from a ketose donor to an aldose acceptor, via a covalent intermediate with the cofactor thiamine pyrophosphate.</text>
</comment>
<comment type="cofactor">
    <cofactor evidence="2">
        <name>Mn(2+)</name>
        <dbReference type="ChEBI" id="CHEBI:29035"/>
    </cofactor>
</comment>
<keyword evidence="8 20" id="KW-0808">Transferase</keyword>
<evidence type="ECO:0000256" key="2">
    <source>
        <dbReference type="ARBA" id="ARBA00001936"/>
    </source>
</evidence>
<dbReference type="InterPro" id="IPR055152">
    <property type="entry name" value="Transketolase-like_C_2"/>
</dbReference>
<comment type="subunit">
    <text evidence="6 20">Homodimer.</text>
</comment>
<comment type="cofactor">
    <cofactor evidence="17">
        <name>thiamine diphosphate</name>
        <dbReference type="ChEBI" id="CHEBI:58937"/>
    </cofactor>
    <text evidence="17">Binds 1 thiamine pyrophosphate per subunit. During the reaction, the substrate forms a covalent intermediate with the cofactor.</text>
</comment>
<dbReference type="AlphaFoldDB" id="A0A926D2C0"/>
<evidence type="ECO:0000256" key="8">
    <source>
        <dbReference type="ARBA" id="ARBA00022679"/>
    </source>
</evidence>
<feature type="binding site" evidence="16">
    <location>
        <position position="467"/>
    </location>
    <ligand>
        <name>substrate</name>
    </ligand>
</feature>
<dbReference type="InterPro" id="IPR005478">
    <property type="entry name" value="Transketolase_bac-like"/>
</dbReference>
<evidence type="ECO:0000256" key="4">
    <source>
        <dbReference type="ARBA" id="ARBA00002931"/>
    </source>
</evidence>
<evidence type="ECO:0000256" key="7">
    <source>
        <dbReference type="ARBA" id="ARBA00013152"/>
    </source>
</evidence>
<dbReference type="EMBL" id="JACRSO010000005">
    <property type="protein sequence ID" value="MBC8529993.1"/>
    <property type="molecule type" value="Genomic_DNA"/>
</dbReference>
<sequence length="659" mass="71432">MPCVKELSVNTIRMLSAEGVQKANSGHPGLPMGSAPMAYALWAEQMKHNPKDPQWINRDRFVLSAGHGSMLLYSLLHLFGYGLTIEDLQQFRQWGSKTPGHPEYGHTVGVETTTGPLGMGVANAVGMAVAEAHLAAKFNREGYNVMDHYTYALVGDGCLMEGISSEASSLAGTWGLGKLIVLYDSNTISIEGNTNIAFREDVAKRYEAYGWQVIDVANGTDVDAISAAIAKAKQETGKPSLIVVHTEIGYGCPAKQGKSSAHGEPLGEENLEATRKNLGWNYPPFTVPEEVKAHMQQCIDAGAKAQDEWNALFENYKKAFPELAKEWDCWFSGKVDESIFADESYWDFPKADATRNSSGIALNRLAAKVPNLIGGSADLAPSTKTLMKDRGDFSAEDYSGSNMHFGVREFAMAAIGNGMVLHGGLRAYVSTFFVFSDYMKHAIRLSAIMQLPLTYVLTHDSIGVGEDGPTHEPIEQLAMLRSIPGMTVLRPADGKETAAAWQVAMTHQGPCALVLTRQNLPQYENTGCGVKKGAYILADSEKATPDVILMATGSEVELIMQAKDALKEKGVDARVVSMPSFELFDAQDEAYKESVLPKAVRARVAVEAASPFGWYKYVGLDGEVIALDHFGASAPASILFKEFGFTVDNVVEKALAVCK</sequence>
<feature type="binding site" evidence="16">
    <location>
        <position position="459"/>
    </location>
    <ligand>
        <name>substrate</name>
    </ligand>
</feature>
<evidence type="ECO:0000256" key="11">
    <source>
        <dbReference type="ARBA" id="ARBA00022842"/>
    </source>
</evidence>
<comment type="cofactor">
    <cofactor evidence="18">
        <name>Mg(2+)</name>
        <dbReference type="ChEBI" id="CHEBI:18420"/>
    </cofactor>
    <text evidence="18">Binds 1 Mg(2+) ion per subunit. Can also utilize other divalent metal cations, such as Ca(2+), Mn(2+) and Co(2+).</text>
</comment>
<comment type="cofactor">
    <cofactor evidence="1">
        <name>Ca(2+)</name>
        <dbReference type="ChEBI" id="CHEBI:29108"/>
    </cofactor>
</comment>
<keyword evidence="9 18" id="KW-0479">Metal-binding</keyword>
<evidence type="ECO:0000256" key="14">
    <source>
        <dbReference type="NCBIfam" id="TIGR00232"/>
    </source>
</evidence>
<organism evidence="22 23">
    <name type="scientific">Luoshenia tenuis</name>
    <dbReference type="NCBI Taxonomy" id="2763654"/>
    <lineage>
        <taxon>Bacteria</taxon>
        <taxon>Bacillati</taxon>
        <taxon>Bacillota</taxon>
        <taxon>Clostridia</taxon>
        <taxon>Christensenellales</taxon>
        <taxon>Christensenellaceae</taxon>
        <taxon>Luoshenia</taxon>
    </lineage>
</organism>
<comment type="cofactor">
    <cofactor evidence="3">
        <name>Co(2+)</name>
        <dbReference type="ChEBI" id="CHEBI:48828"/>
    </cofactor>
</comment>
<feature type="site" description="Important for catalytic activity" evidence="19">
    <location>
        <position position="27"/>
    </location>
</feature>
<dbReference type="PANTHER" id="PTHR43522:SF2">
    <property type="entry name" value="TRANSKETOLASE 1-RELATED"/>
    <property type="match status" value="1"/>
</dbReference>
<evidence type="ECO:0000256" key="9">
    <source>
        <dbReference type="ARBA" id="ARBA00022723"/>
    </source>
</evidence>
<evidence type="ECO:0000256" key="5">
    <source>
        <dbReference type="ARBA" id="ARBA00007131"/>
    </source>
</evidence>
<feature type="binding site" evidence="18">
    <location>
        <position position="188"/>
    </location>
    <ligand>
        <name>Mg(2+)</name>
        <dbReference type="ChEBI" id="CHEBI:18420"/>
    </ligand>
</feature>
<feature type="binding site" evidence="18">
    <location>
        <position position="156"/>
    </location>
    <ligand>
        <name>Mg(2+)</name>
        <dbReference type="ChEBI" id="CHEBI:18420"/>
    </ligand>
</feature>
<evidence type="ECO:0000256" key="13">
    <source>
        <dbReference type="ARBA" id="ARBA00049473"/>
    </source>
</evidence>
<protein>
    <recommendedName>
        <fullName evidence="7 14">Transketolase</fullName>
        <ecNumber evidence="7 14">2.2.1.1</ecNumber>
    </recommendedName>
</protein>
<dbReference type="Proteomes" id="UP000654279">
    <property type="component" value="Unassembled WGS sequence"/>
</dbReference>
<evidence type="ECO:0000256" key="10">
    <source>
        <dbReference type="ARBA" id="ARBA00022837"/>
    </source>
</evidence>
<feature type="binding site" evidence="16">
    <location>
        <position position="471"/>
    </location>
    <ligand>
        <name>substrate</name>
    </ligand>
</feature>
<dbReference type="CDD" id="cd02012">
    <property type="entry name" value="TPP_TK"/>
    <property type="match status" value="1"/>
</dbReference>
<keyword evidence="12 17" id="KW-0786">Thiamine pyrophosphate</keyword>
<feature type="binding site" evidence="16">
    <location>
        <position position="382"/>
    </location>
    <ligand>
        <name>substrate</name>
    </ligand>
</feature>
<reference evidence="22" key="1">
    <citation type="submission" date="2020-08" db="EMBL/GenBank/DDBJ databases">
        <title>Genome public.</title>
        <authorList>
            <person name="Liu C."/>
            <person name="Sun Q."/>
        </authorList>
    </citation>
    <scope>NUCLEOTIDE SEQUENCE</scope>
    <source>
        <strain evidence="22">NSJ-44</strain>
    </source>
</reference>
<feature type="domain" description="Transketolase-like pyrimidine-binding" evidence="21">
    <location>
        <begin position="352"/>
        <end position="522"/>
    </location>
</feature>
<feature type="binding site" evidence="17">
    <location>
        <position position="186"/>
    </location>
    <ligand>
        <name>thiamine diphosphate</name>
        <dbReference type="ChEBI" id="CHEBI:58937"/>
    </ligand>
</feature>
<evidence type="ECO:0000256" key="16">
    <source>
        <dbReference type="PIRSR" id="PIRSR605478-2"/>
    </source>
</evidence>
<dbReference type="Pfam" id="PF22613">
    <property type="entry name" value="Transketolase_C_1"/>
    <property type="match status" value="1"/>
</dbReference>
<gene>
    <name evidence="22" type="primary">tkt</name>
    <name evidence="22" type="ORF">H8699_11185</name>
</gene>
<dbReference type="InterPro" id="IPR005474">
    <property type="entry name" value="Transketolase_N"/>
</dbReference>
<feature type="binding site" evidence="18">
    <location>
        <position position="186"/>
    </location>
    <ligand>
        <name>Mg(2+)</name>
        <dbReference type="ChEBI" id="CHEBI:18420"/>
    </ligand>
</feature>
<feature type="binding site" evidence="16">
    <location>
        <position position="27"/>
    </location>
    <ligand>
        <name>substrate</name>
    </ligand>
</feature>
<dbReference type="Pfam" id="PF00456">
    <property type="entry name" value="Transketolase_N"/>
    <property type="match status" value="1"/>
</dbReference>
<feature type="binding site" evidence="17">
    <location>
        <position position="67"/>
    </location>
    <ligand>
        <name>thiamine diphosphate</name>
        <dbReference type="ChEBI" id="CHEBI:58937"/>
    </ligand>
</feature>
<feature type="active site" description="Proton donor" evidence="15">
    <location>
        <position position="409"/>
    </location>
</feature>
<dbReference type="Pfam" id="PF02779">
    <property type="entry name" value="Transket_pyr"/>
    <property type="match status" value="1"/>
</dbReference>
<feature type="binding site" evidence="17">
    <location>
        <position position="435"/>
    </location>
    <ligand>
        <name>thiamine diphosphate</name>
        <dbReference type="ChEBI" id="CHEBI:58937"/>
    </ligand>
</feature>
<evidence type="ECO:0000256" key="17">
    <source>
        <dbReference type="PIRSR" id="PIRSR605478-3"/>
    </source>
</evidence>
<keyword evidence="10 20" id="KW-0106">Calcium</keyword>
<feature type="binding site" evidence="16">
    <location>
        <position position="517"/>
    </location>
    <ligand>
        <name>substrate</name>
    </ligand>
</feature>
<evidence type="ECO:0000256" key="1">
    <source>
        <dbReference type="ARBA" id="ARBA00001913"/>
    </source>
</evidence>
<dbReference type="InterPro" id="IPR020826">
    <property type="entry name" value="Transketolase_BS"/>
</dbReference>
<dbReference type="InterPro" id="IPR005475">
    <property type="entry name" value="Transketolase-like_Pyr-bd"/>
</dbReference>
<dbReference type="FunFam" id="3.40.50.970:FF:000045">
    <property type="entry name" value="Transketolase"/>
    <property type="match status" value="1"/>
</dbReference>
<dbReference type="PROSITE" id="PS00802">
    <property type="entry name" value="TRANSKETOLASE_2"/>
    <property type="match status" value="1"/>
</dbReference>
<evidence type="ECO:0000256" key="15">
    <source>
        <dbReference type="PIRSR" id="PIRSR605478-1"/>
    </source>
</evidence>
<dbReference type="EC" id="2.2.1.1" evidence="7 14"/>
<comment type="cofactor">
    <cofactor evidence="20">
        <name>Mg(2+)</name>
        <dbReference type="ChEBI" id="CHEBI:18420"/>
    </cofactor>
    <cofactor evidence="20">
        <name>Ca(2+)</name>
        <dbReference type="ChEBI" id="CHEBI:29108"/>
    </cofactor>
    <cofactor evidence="20">
        <name>Mn(2+)</name>
        <dbReference type="ChEBI" id="CHEBI:29035"/>
    </cofactor>
    <cofactor evidence="20">
        <name>Co(2+)</name>
        <dbReference type="ChEBI" id="CHEBI:48828"/>
    </cofactor>
    <text evidence="20">Binds 1 Mg(2+) ion per subunit. Can also utilize other divalent metal cations, such as Ca(2+), Mn(2+) and Co(2+).</text>
</comment>
<dbReference type="GO" id="GO:0005829">
    <property type="term" value="C:cytosol"/>
    <property type="evidence" value="ECO:0007669"/>
    <property type="project" value="TreeGrafter"/>
</dbReference>
<dbReference type="FunFam" id="3.40.50.920:FF:000003">
    <property type="entry name" value="Transketolase"/>
    <property type="match status" value="1"/>
</dbReference>
<dbReference type="GO" id="GO:0046872">
    <property type="term" value="F:metal ion binding"/>
    <property type="evidence" value="ECO:0007669"/>
    <property type="project" value="UniProtKB-KW"/>
</dbReference>
<name>A0A926D2C0_9FIRM</name>
<dbReference type="NCBIfam" id="TIGR00232">
    <property type="entry name" value="tktlase_bact"/>
    <property type="match status" value="1"/>
</dbReference>
<feature type="binding site" evidence="17">
    <location>
        <begin position="115"/>
        <end position="117"/>
    </location>
    <ligand>
        <name>thiamine diphosphate</name>
        <dbReference type="ChEBI" id="CHEBI:58937"/>
    </ligand>
</feature>
<dbReference type="Gene3D" id="3.40.50.920">
    <property type="match status" value="1"/>
</dbReference>
<dbReference type="GO" id="GO:0006098">
    <property type="term" value="P:pentose-phosphate shunt"/>
    <property type="evidence" value="ECO:0007669"/>
    <property type="project" value="TreeGrafter"/>
</dbReference>
<accession>A0A926D2C0</accession>
<dbReference type="FunFam" id="3.40.50.970:FF:000004">
    <property type="entry name" value="Transketolase"/>
    <property type="match status" value="1"/>
</dbReference>
<comment type="caution">
    <text evidence="22">The sequence shown here is derived from an EMBL/GenBank/DDBJ whole genome shotgun (WGS) entry which is preliminary data.</text>
</comment>
<dbReference type="GO" id="GO:0004802">
    <property type="term" value="F:transketolase activity"/>
    <property type="evidence" value="ECO:0007669"/>
    <property type="project" value="UniProtKB-UniRule"/>
</dbReference>
<dbReference type="SUPFAM" id="SSF52922">
    <property type="entry name" value="TK C-terminal domain-like"/>
    <property type="match status" value="1"/>
</dbReference>
<keyword evidence="11 18" id="KW-0460">Magnesium</keyword>
<dbReference type="PROSITE" id="PS00801">
    <property type="entry name" value="TRANSKETOLASE_1"/>
    <property type="match status" value="1"/>
</dbReference>
<evidence type="ECO:0000256" key="3">
    <source>
        <dbReference type="ARBA" id="ARBA00001941"/>
    </source>
</evidence>
<dbReference type="InterPro" id="IPR009014">
    <property type="entry name" value="Transketo_C/PFOR_II"/>
</dbReference>
<evidence type="ECO:0000256" key="18">
    <source>
        <dbReference type="PIRSR" id="PIRSR605478-4"/>
    </source>
</evidence>
<evidence type="ECO:0000256" key="19">
    <source>
        <dbReference type="PIRSR" id="PIRSR605478-5"/>
    </source>
</evidence>
<dbReference type="SMART" id="SM00861">
    <property type="entry name" value="Transket_pyr"/>
    <property type="match status" value="1"/>
</dbReference>
<feature type="site" description="Important for catalytic activity" evidence="19">
    <location>
        <position position="262"/>
    </location>
</feature>
<comment type="similarity">
    <text evidence="5 20">Belongs to the transketolase family.</text>
</comment>
<dbReference type="Gene3D" id="3.40.50.970">
    <property type="match status" value="2"/>
</dbReference>
<proteinExistence type="inferred from homology"/>
<feature type="binding site" evidence="17">
    <location>
        <position position="262"/>
    </location>
    <ligand>
        <name>thiamine diphosphate</name>
        <dbReference type="ChEBI" id="CHEBI:58937"/>
    </ligand>
</feature>
<evidence type="ECO:0000313" key="22">
    <source>
        <dbReference type="EMBL" id="MBC8529993.1"/>
    </source>
</evidence>
<feature type="binding site" evidence="16">
    <location>
        <position position="355"/>
    </location>
    <ligand>
        <name>substrate</name>
    </ligand>
</feature>
<feature type="binding site" evidence="17">
    <location>
        <position position="157"/>
    </location>
    <ligand>
        <name>thiamine diphosphate</name>
        <dbReference type="ChEBI" id="CHEBI:58937"/>
    </ligand>
</feature>
<dbReference type="RefSeq" id="WP_249285763.1">
    <property type="nucleotide sequence ID" value="NZ_JACRSO010000005.1"/>
</dbReference>
<dbReference type="CDD" id="cd07033">
    <property type="entry name" value="TPP_PYR_DXS_TK_like"/>
    <property type="match status" value="1"/>
</dbReference>
<evidence type="ECO:0000313" key="23">
    <source>
        <dbReference type="Proteomes" id="UP000654279"/>
    </source>
</evidence>